<evidence type="ECO:0000313" key="1">
    <source>
        <dbReference type="EMBL" id="KAK7481423.1"/>
    </source>
</evidence>
<dbReference type="Proteomes" id="UP001519460">
    <property type="component" value="Unassembled WGS sequence"/>
</dbReference>
<dbReference type="AlphaFoldDB" id="A0ABD0K3K1"/>
<keyword evidence="2" id="KW-1185">Reference proteome</keyword>
<name>A0ABD0K3K1_9CAEN</name>
<proteinExistence type="predicted"/>
<organism evidence="1 2">
    <name type="scientific">Batillaria attramentaria</name>
    <dbReference type="NCBI Taxonomy" id="370345"/>
    <lineage>
        <taxon>Eukaryota</taxon>
        <taxon>Metazoa</taxon>
        <taxon>Spiralia</taxon>
        <taxon>Lophotrochozoa</taxon>
        <taxon>Mollusca</taxon>
        <taxon>Gastropoda</taxon>
        <taxon>Caenogastropoda</taxon>
        <taxon>Sorbeoconcha</taxon>
        <taxon>Cerithioidea</taxon>
        <taxon>Batillariidae</taxon>
        <taxon>Batillaria</taxon>
    </lineage>
</organism>
<sequence>MNVTVRKLDFPISTQPSVHRKPAFGDQSPPLICHVIRKRISDSGHENMSGLYSSRVATTLLWPKVTKHGHGAKWGKKATRAFSSDSPTCA</sequence>
<accession>A0ABD0K3K1</accession>
<comment type="caution">
    <text evidence="1">The sequence shown here is derived from an EMBL/GenBank/DDBJ whole genome shotgun (WGS) entry which is preliminary data.</text>
</comment>
<protein>
    <submittedName>
        <fullName evidence="1">Uncharacterized protein</fullName>
    </submittedName>
</protein>
<reference evidence="1 2" key="1">
    <citation type="journal article" date="2023" name="Sci. Data">
        <title>Genome assembly of the Korean intertidal mud-creeper Batillaria attramentaria.</title>
        <authorList>
            <person name="Patra A.K."/>
            <person name="Ho P.T."/>
            <person name="Jun S."/>
            <person name="Lee S.J."/>
            <person name="Kim Y."/>
            <person name="Won Y.J."/>
        </authorList>
    </citation>
    <scope>NUCLEOTIDE SEQUENCE [LARGE SCALE GENOMIC DNA]</scope>
    <source>
        <strain evidence="1">Wonlab-2016</strain>
    </source>
</reference>
<evidence type="ECO:0000313" key="2">
    <source>
        <dbReference type="Proteomes" id="UP001519460"/>
    </source>
</evidence>
<dbReference type="EMBL" id="JACVVK020000263">
    <property type="protein sequence ID" value="KAK7481423.1"/>
    <property type="molecule type" value="Genomic_DNA"/>
</dbReference>
<gene>
    <name evidence="1" type="ORF">BaRGS_00027379</name>
</gene>